<proteinExistence type="predicted"/>
<dbReference type="HOGENOM" id="CLU_3046182_0_0_10"/>
<dbReference type="EMBL" id="AQHV01000021">
    <property type="protein sequence ID" value="KKB48920.1"/>
    <property type="molecule type" value="Genomic_DNA"/>
</dbReference>
<accession>A0A0F5IUF5</accession>
<name>A0A0F5IUF5_9BACT</name>
<organism evidence="1 2">
    <name type="scientific">Parabacteroides goldsteinii DSM 19448 = WAL 12034</name>
    <dbReference type="NCBI Taxonomy" id="927665"/>
    <lineage>
        <taxon>Bacteria</taxon>
        <taxon>Pseudomonadati</taxon>
        <taxon>Bacteroidota</taxon>
        <taxon>Bacteroidia</taxon>
        <taxon>Bacteroidales</taxon>
        <taxon>Tannerellaceae</taxon>
        <taxon>Parabacteroides</taxon>
    </lineage>
</organism>
<protein>
    <submittedName>
        <fullName evidence="1">Uncharacterized protein</fullName>
    </submittedName>
</protein>
<sequence length="54" mass="6377">MNNPFEKLIKMSPEELLSATKKMLEDKEAWKECVQKKESFSTLENRGMKLMKVK</sequence>
<evidence type="ECO:0000313" key="2">
    <source>
        <dbReference type="Proteomes" id="UP000033047"/>
    </source>
</evidence>
<dbReference type="AlphaFoldDB" id="A0A0F5IUF5"/>
<reference evidence="1 2" key="1">
    <citation type="submission" date="2013-04" db="EMBL/GenBank/DDBJ databases">
        <title>The Genome Sequence of Parabacteroides goldsteinii DSM 19448.</title>
        <authorList>
            <consortium name="The Broad Institute Genomics Platform"/>
            <person name="Earl A."/>
            <person name="Ward D."/>
            <person name="Feldgarden M."/>
            <person name="Gevers D."/>
            <person name="Martens E."/>
            <person name="Sakamoto M."/>
            <person name="Benno Y."/>
            <person name="Song Y."/>
            <person name="Liu C."/>
            <person name="Lee J."/>
            <person name="Bolanos M."/>
            <person name="Vaisanen M.L."/>
            <person name="Finegold S.M."/>
            <person name="Walker B."/>
            <person name="Young S."/>
            <person name="Zeng Q."/>
            <person name="Gargeya S."/>
            <person name="Fitzgerald M."/>
            <person name="Haas B."/>
            <person name="Abouelleil A."/>
            <person name="Allen A.W."/>
            <person name="Alvarado L."/>
            <person name="Arachchi H.M."/>
            <person name="Berlin A.M."/>
            <person name="Chapman S.B."/>
            <person name="Gainer-Dewar J."/>
            <person name="Goldberg J."/>
            <person name="Griggs A."/>
            <person name="Gujja S."/>
            <person name="Hansen M."/>
            <person name="Howarth C."/>
            <person name="Imamovic A."/>
            <person name="Ireland A."/>
            <person name="Larimer J."/>
            <person name="McCowan C."/>
            <person name="Murphy C."/>
            <person name="Pearson M."/>
            <person name="Poon T.W."/>
            <person name="Priest M."/>
            <person name="Roberts A."/>
            <person name="Saif S."/>
            <person name="Shea T."/>
            <person name="Sisk P."/>
            <person name="Sykes S."/>
            <person name="Wortman J."/>
            <person name="Nusbaum C."/>
            <person name="Birren B."/>
        </authorList>
    </citation>
    <scope>NUCLEOTIDE SEQUENCE [LARGE SCALE GENOMIC DNA]</scope>
    <source>
        <strain evidence="1 2">DSM 19448</strain>
    </source>
</reference>
<dbReference type="Proteomes" id="UP000033047">
    <property type="component" value="Unassembled WGS sequence"/>
</dbReference>
<dbReference type="PATRIC" id="fig|927665.4.peg.4263"/>
<evidence type="ECO:0000313" key="1">
    <source>
        <dbReference type="EMBL" id="KKB48920.1"/>
    </source>
</evidence>
<dbReference type="STRING" id="927665.HMPREF1535_04149"/>
<comment type="caution">
    <text evidence="1">The sequence shown here is derived from an EMBL/GenBank/DDBJ whole genome shotgun (WGS) entry which is preliminary data.</text>
</comment>
<gene>
    <name evidence="1" type="ORF">HMPREF1535_04149</name>
</gene>
<dbReference type="RefSeq" id="WP_007656094.1">
    <property type="nucleotide sequence ID" value="NZ_KQ033913.1"/>
</dbReference>